<dbReference type="InterPro" id="IPR040389">
    <property type="entry name" value="SMR"/>
</dbReference>
<keyword evidence="5" id="KW-1185">Reference proteome</keyword>
<reference evidence="4 5" key="1">
    <citation type="journal article" date="2021" name="Nat. Commun.">
        <title>Incipient diploidization of the medicinal plant Perilla within 10,000 years.</title>
        <authorList>
            <person name="Zhang Y."/>
            <person name="Shen Q."/>
            <person name="Leng L."/>
            <person name="Zhang D."/>
            <person name="Chen S."/>
            <person name="Shi Y."/>
            <person name="Ning Z."/>
            <person name="Chen S."/>
        </authorList>
    </citation>
    <scope>NUCLEOTIDE SEQUENCE [LARGE SCALE GENOMIC DNA]</scope>
    <source>
        <strain evidence="5">cv. PC099</strain>
    </source>
</reference>
<dbReference type="Proteomes" id="UP001190926">
    <property type="component" value="Unassembled WGS sequence"/>
</dbReference>
<dbReference type="AlphaFoldDB" id="A0AAD4PEX6"/>
<proteinExistence type="predicted"/>
<dbReference type="GO" id="GO:0004860">
    <property type="term" value="F:protein kinase inhibitor activity"/>
    <property type="evidence" value="ECO:0007669"/>
    <property type="project" value="UniProtKB-KW"/>
</dbReference>
<feature type="compositionally biased region" description="Basic and acidic residues" evidence="3">
    <location>
        <begin position="11"/>
        <end position="33"/>
    </location>
</feature>
<evidence type="ECO:0000313" key="4">
    <source>
        <dbReference type="EMBL" id="KAH6836590.1"/>
    </source>
</evidence>
<organism evidence="4 5">
    <name type="scientific">Perilla frutescens var. hirtella</name>
    <name type="common">Perilla citriodora</name>
    <name type="synonym">Perilla setoyensis</name>
    <dbReference type="NCBI Taxonomy" id="608512"/>
    <lineage>
        <taxon>Eukaryota</taxon>
        <taxon>Viridiplantae</taxon>
        <taxon>Streptophyta</taxon>
        <taxon>Embryophyta</taxon>
        <taxon>Tracheophyta</taxon>
        <taxon>Spermatophyta</taxon>
        <taxon>Magnoliopsida</taxon>
        <taxon>eudicotyledons</taxon>
        <taxon>Gunneridae</taxon>
        <taxon>Pentapetalae</taxon>
        <taxon>asterids</taxon>
        <taxon>lamiids</taxon>
        <taxon>Lamiales</taxon>
        <taxon>Lamiaceae</taxon>
        <taxon>Nepetoideae</taxon>
        <taxon>Elsholtzieae</taxon>
        <taxon>Perilla</taxon>
    </lineage>
</organism>
<evidence type="ECO:0000256" key="3">
    <source>
        <dbReference type="SAM" id="MobiDB-lite"/>
    </source>
</evidence>
<gene>
    <name evidence="4" type="ORF">C2S53_005209</name>
</gene>
<evidence type="ECO:0000256" key="1">
    <source>
        <dbReference type="ARBA" id="ARBA00023013"/>
    </source>
</evidence>
<accession>A0AAD4PEX6</accession>
<name>A0AAD4PEX6_PERFH</name>
<feature type="region of interest" description="Disordered" evidence="3">
    <location>
        <begin position="1"/>
        <end position="91"/>
    </location>
</feature>
<sequence>MGYPNKNFPSSEKDLHAPTTKRDKPEAAADHKSANSSSLKIRLPSRGVVDAGGDEDGGCTTPKAVDAGVVLLPKCPPPPRKPKSAPSTKRKAHRVLLDLSNEIESLFPSNLLTDFMCGKIKKVRTSI</sequence>
<evidence type="ECO:0000313" key="5">
    <source>
        <dbReference type="Proteomes" id="UP001190926"/>
    </source>
</evidence>
<dbReference type="PANTHER" id="PTHR33142:SF65">
    <property type="entry name" value="CYCLIN-DEPENDENT PROTEIN KINASE INHIBITOR SMR2-LIKE"/>
    <property type="match status" value="1"/>
</dbReference>
<dbReference type="GO" id="GO:0005634">
    <property type="term" value="C:nucleus"/>
    <property type="evidence" value="ECO:0007669"/>
    <property type="project" value="TreeGrafter"/>
</dbReference>
<protein>
    <submittedName>
        <fullName evidence="4">Uncharacterized protein</fullName>
    </submittedName>
</protein>
<keyword evidence="1" id="KW-0649">Protein kinase inhibitor</keyword>
<feature type="compositionally biased region" description="Basic residues" evidence="3">
    <location>
        <begin position="80"/>
        <end position="91"/>
    </location>
</feature>
<dbReference type="PANTHER" id="PTHR33142">
    <property type="entry name" value="CYCLIN-DEPENDENT PROTEIN KINASE INHIBITOR SMR13"/>
    <property type="match status" value="1"/>
</dbReference>
<dbReference type="GO" id="GO:0032875">
    <property type="term" value="P:regulation of DNA endoreduplication"/>
    <property type="evidence" value="ECO:0007669"/>
    <property type="project" value="InterPro"/>
</dbReference>
<evidence type="ECO:0000256" key="2">
    <source>
        <dbReference type="ARBA" id="ARBA00023306"/>
    </source>
</evidence>
<comment type="caution">
    <text evidence="4">The sequence shown here is derived from an EMBL/GenBank/DDBJ whole genome shotgun (WGS) entry which is preliminary data.</text>
</comment>
<keyword evidence="2" id="KW-0131">Cell cycle</keyword>
<dbReference type="EMBL" id="SDAM02000019">
    <property type="protein sequence ID" value="KAH6836590.1"/>
    <property type="molecule type" value="Genomic_DNA"/>
</dbReference>